<keyword evidence="6 14" id="KW-1133">Transmembrane helix</keyword>
<dbReference type="STRING" id="947166.A0A1D1VQY0"/>
<evidence type="ECO:0000256" key="6">
    <source>
        <dbReference type="ARBA" id="ARBA00022989"/>
    </source>
</evidence>
<keyword evidence="3" id="KW-0433">Leucine-rich repeat</keyword>
<dbReference type="SUPFAM" id="SSF52058">
    <property type="entry name" value="L domain-like"/>
    <property type="match status" value="1"/>
</dbReference>
<feature type="transmembrane region" description="Helical" evidence="14">
    <location>
        <begin position="686"/>
        <end position="706"/>
    </location>
</feature>
<dbReference type="Gene3D" id="3.80.10.10">
    <property type="entry name" value="Ribonuclease Inhibitor"/>
    <property type="match status" value="1"/>
</dbReference>
<dbReference type="GO" id="GO:0005886">
    <property type="term" value="C:plasma membrane"/>
    <property type="evidence" value="ECO:0007669"/>
    <property type="project" value="UniProtKB-SubCell"/>
</dbReference>
<dbReference type="SMART" id="SM00192">
    <property type="entry name" value="LDLa"/>
    <property type="match status" value="7"/>
</dbReference>
<dbReference type="PANTHER" id="PTHR24372">
    <property type="entry name" value="GLYCOPROTEIN HORMONE RECEPTOR"/>
    <property type="match status" value="1"/>
</dbReference>
<feature type="disulfide bond" evidence="13">
    <location>
        <begin position="149"/>
        <end position="161"/>
    </location>
</feature>
<dbReference type="Gene3D" id="2.40.128.620">
    <property type="match status" value="1"/>
</dbReference>
<evidence type="ECO:0000256" key="7">
    <source>
        <dbReference type="ARBA" id="ARBA00023040"/>
    </source>
</evidence>
<evidence type="ECO:0000259" key="15">
    <source>
        <dbReference type="PROSITE" id="PS50262"/>
    </source>
</evidence>
<dbReference type="PANTHER" id="PTHR24372:SF77">
    <property type="entry name" value="G-PROTEIN COUPLED RECEPTORS FAMILY 1 PROFILE DOMAIN-CONTAINING PROTEIN"/>
    <property type="match status" value="1"/>
</dbReference>
<dbReference type="CDD" id="cd00112">
    <property type="entry name" value="LDLa"/>
    <property type="match status" value="4"/>
</dbReference>
<accession>A0A1D1VQY0</accession>
<dbReference type="Gene3D" id="4.10.400.10">
    <property type="entry name" value="Low-density Lipoprotein Receptor"/>
    <property type="match status" value="4"/>
</dbReference>
<dbReference type="PROSITE" id="PS01209">
    <property type="entry name" value="LDLRA_1"/>
    <property type="match status" value="1"/>
</dbReference>
<dbReference type="PROSITE" id="PS50068">
    <property type="entry name" value="LDLRA_2"/>
    <property type="match status" value="5"/>
</dbReference>
<comment type="subcellular location">
    <subcellularLocation>
        <location evidence="1">Cell membrane</location>
        <topology evidence="1">Multi-pass membrane protein</topology>
    </subcellularLocation>
</comment>
<dbReference type="SUPFAM" id="SSF57424">
    <property type="entry name" value="LDL receptor-like module"/>
    <property type="match status" value="5"/>
</dbReference>
<dbReference type="InterPro" id="IPR003591">
    <property type="entry name" value="Leu-rich_rpt_typical-subtyp"/>
</dbReference>
<dbReference type="SUPFAM" id="SSF81321">
    <property type="entry name" value="Family A G protein-coupled receptor-like"/>
    <property type="match status" value="1"/>
</dbReference>
<reference evidence="16 17" key="1">
    <citation type="journal article" date="2016" name="Nat. Commun.">
        <title>Extremotolerant tardigrade genome and improved radiotolerance of human cultured cells by tardigrade-unique protein.</title>
        <authorList>
            <person name="Hashimoto T."/>
            <person name="Horikawa D.D."/>
            <person name="Saito Y."/>
            <person name="Kuwahara H."/>
            <person name="Kozuka-Hata H."/>
            <person name="Shin-I T."/>
            <person name="Minakuchi Y."/>
            <person name="Ohishi K."/>
            <person name="Motoyama A."/>
            <person name="Aizu T."/>
            <person name="Enomoto A."/>
            <person name="Kondo K."/>
            <person name="Tanaka S."/>
            <person name="Hara Y."/>
            <person name="Koshikawa S."/>
            <person name="Sagara H."/>
            <person name="Miura T."/>
            <person name="Yokobori S."/>
            <person name="Miyagawa K."/>
            <person name="Suzuki Y."/>
            <person name="Kubo T."/>
            <person name="Oyama M."/>
            <person name="Kohara Y."/>
            <person name="Fujiyama A."/>
            <person name="Arakawa K."/>
            <person name="Katayama T."/>
            <person name="Toyoda A."/>
            <person name="Kunieda T."/>
        </authorList>
    </citation>
    <scope>NUCLEOTIDE SEQUENCE [LARGE SCALE GENOMIC DNA]</scope>
    <source>
        <strain evidence="16 17">YOKOZUNA-1</strain>
    </source>
</reference>
<feature type="disulfide bond" evidence="13">
    <location>
        <begin position="16"/>
        <end position="34"/>
    </location>
</feature>
<feature type="transmembrane region" description="Helical" evidence="14">
    <location>
        <begin position="785"/>
        <end position="810"/>
    </location>
</feature>
<evidence type="ECO:0000256" key="8">
    <source>
        <dbReference type="ARBA" id="ARBA00023136"/>
    </source>
</evidence>
<name>A0A1D1VQY0_RAMVA</name>
<keyword evidence="17" id="KW-1185">Reference proteome</keyword>
<dbReference type="InterPro" id="IPR002172">
    <property type="entry name" value="LDrepeatLR_classA_rpt"/>
</dbReference>
<organism evidence="16 17">
    <name type="scientific">Ramazzottius varieornatus</name>
    <name type="common">Water bear</name>
    <name type="synonym">Tardigrade</name>
    <dbReference type="NCBI Taxonomy" id="947166"/>
    <lineage>
        <taxon>Eukaryota</taxon>
        <taxon>Metazoa</taxon>
        <taxon>Ecdysozoa</taxon>
        <taxon>Tardigrada</taxon>
        <taxon>Eutardigrada</taxon>
        <taxon>Parachela</taxon>
        <taxon>Hypsibioidea</taxon>
        <taxon>Ramazzottiidae</taxon>
        <taxon>Ramazzottius</taxon>
    </lineage>
</organism>
<evidence type="ECO:0000313" key="17">
    <source>
        <dbReference type="Proteomes" id="UP000186922"/>
    </source>
</evidence>
<keyword evidence="7" id="KW-0297">G-protein coupled receptor</keyword>
<dbReference type="Pfam" id="PF00001">
    <property type="entry name" value="7tm_1"/>
    <property type="match status" value="1"/>
</dbReference>
<feature type="transmembrane region" description="Helical" evidence="14">
    <location>
        <begin position="653"/>
        <end position="674"/>
    </location>
</feature>
<evidence type="ECO:0000256" key="11">
    <source>
        <dbReference type="ARBA" id="ARBA00023180"/>
    </source>
</evidence>
<dbReference type="GO" id="GO:0008528">
    <property type="term" value="F:G protein-coupled peptide receptor activity"/>
    <property type="evidence" value="ECO:0007669"/>
    <property type="project" value="TreeGrafter"/>
</dbReference>
<dbReference type="InterPro" id="IPR032675">
    <property type="entry name" value="LRR_dom_sf"/>
</dbReference>
<dbReference type="Pfam" id="PF00057">
    <property type="entry name" value="Ldl_recept_a"/>
    <property type="match status" value="2"/>
</dbReference>
<dbReference type="PRINTS" id="PR00261">
    <property type="entry name" value="LDLRECEPTOR"/>
</dbReference>
<dbReference type="Gene3D" id="1.20.1070.10">
    <property type="entry name" value="Rhodopsin 7-helix transmembrane proteins"/>
    <property type="match status" value="1"/>
</dbReference>
<dbReference type="InterPro" id="IPR000276">
    <property type="entry name" value="GPCR_Rhodpsn"/>
</dbReference>
<feature type="disulfide bond" evidence="13">
    <location>
        <begin position="156"/>
        <end position="174"/>
    </location>
</feature>
<evidence type="ECO:0000256" key="2">
    <source>
        <dbReference type="ARBA" id="ARBA00022475"/>
    </source>
</evidence>
<comment type="caution">
    <text evidence="16">The sequence shown here is derived from an EMBL/GenBank/DDBJ whole genome shotgun (WGS) entry which is preliminary data.</text>
</comment>
<feature type="transmembrane region" description="Helical" evidence="14">
    <location>
        <begin position="596"/>
        <end position="619"/>
    </location>
</feature>
<dbReference type="SMART" id="SM00369">
    <property type="entry name" value="LRR_TYP"/>
    <property type="match status" value="5"/>
</dbReference>
<feature type="transmembrane region" description="Helical" evidence="14">
    <location>
        <begin position="567"/>
        <end position="584"/>
    </location>
</feature>
<keyword evidence="11" id="KW-0325">Glycoprotein</keyword>
<feature type="transmembrane region" description="Helical" evidence="14">
    <location>
        <begin position="734"/>
        <end position="764"/>
    </location>
</feature>
<dbReference type="Pfam" id="PF13855">
    <property type="entry name" value="LRR_8"/>
    <property type="match status" value="1"/>
</dbReference>
<evidence type="ECO:0000256" key="12">
    <source>
        <dbReference type="ARBA" id="ARBA00023224"/>
    </source>
</evidence>
<keyword evidence="10" id="KW-0675">Receptor</keyword>
<proteinExistence type="predicted"/>
<dbReference type="GO" id="GO:0007189">
    <property type="term" value="P:adenylate cyclase-activating G protein-coupled receptor signaling pathway"/>
    <property type="evidence" value="ECO:0007669"/>
    <property type="project" value="TreeGrafter"/>
</dbReference>
<keyword evidence="9 13" id="KW-1015">Disulfide bond</keyword>
<dbReference type="InterPro" id="IPR036055">
    <property type="entry name" value="LDL_receptor-like_sf"/>
</dbReference>
<evidence type="ECO:0000256" key="13">
    <source>
        <dbReference type="PROSITE-ProRule" id="PRU00124"/>
    </source>
</evidence>
<keyword evidence="8 14" id="KW-0472">Membrane</keyword>
<feature type="disulfide bond" evidence="13">
    <location>
        <begin position="168"/>
        <end position="183"/>
    </location>
</feature>
<comment type="caution">
    <text evidence="13">Lacks conserved residue(s) required for the propagation of feature annotation.</text>
</comment>
<dbReference type="InterPro" id="IPR023415">
    <property type="entry name" value="LDLR_class-A_CS"/>
</dbReference>
<evidence type="ECO:0000256" key="4">
    <source>
        <dbReference type="ARBA" id="ARBA00022692"/>
    </source>
</evidence>
<evidence type="ECO:0000256" key="1">
    <source>
        <dbReference type="ARBA" id="ARBA00004651"/>
    </source>
</evidence>
<protein>
    <recommendedName>
        <fullName evidence="15">G-protein coupled receptors family 1 profile domain-containing protein</fullName>
    </recommendedName>
</protein>
<keyword evidence="2" id="KW-1003">Cell membrane</keyword>
<evidence type="ECO:0000256" key="5">
    <source>
        <dbReference type="ARBA" id="ARBA00022737"/>
    </source>
</evidence>
<dbReference type="AlphaFoldDB" id="A0A1D1VQY0"/>
<gene>
    <name evidence="16" type="primary">RvY_12079</name>
    <name evidence="16" type="synonym">RvY_12079.1</name>
    <name evidence="16" type="ORF">RvY_12079-1</name>
</gene>
<evidence type="ECO:0000256" key="3">
    <source>
        <dbReference type="ARBA" id="ARBA00022614"/>
    </source>
</evidence>
<keyword evidence="5" id="KW-0677">Repeat</keyword>
<dbReference type="GO" id="GO:0009755">
    <property type="term" value="P:hormone-mediated signaling pathway"/>
    <property type="evidence" value="ECO:0007669"/>
    <property type="project" value="TreeGrafter"/>
</dbReference>
<keyword evidence="12" id="KW-0807">Transducer</keyword>
<keyword evidence="4 14" id="KW-0812">Transmembrane</keyword>
<dbReference type="FunFam" id="4.10.400.10:FF:000065">
    <property type="entry name" value="Transmembrane protease serine 7"/>
    <property type="match status" value="1"/>
</dbReference>
<dbReference type="EMBL" id="BDGG01000007">
    <property type="protein sequence ID" value="GAV01354.1"/>
    <property type="molecule type" value="Genomic_DNA"/>
</dbReference>
<feature type="disulfide bond" evidence="13">
    <location>
        <begin position="232"/>
        <end position="244"/>
    </location>
</feature>
<sequence length="828" mass="92003">MDETDCGLCRTAQFQCPNGRCIPQAQVCDSVCDCQPSCGDERANCADYYEGLPGLAVCRKRKSIACNKSNRCIRQEFICDGSDDCQDGGTDEFQCHTSPSASVTFSNLSTVTTGFRCSDGRYLPVHTKCDLQRHCLLGEDERVCRLSPCSANQSTCLSGECIDSALLCNGVPDCRDNSDELNCLEYECPPDKFKCATSGQCVNQAKVCDFNIDCTLDSSDEPDNCTYKHTPCDILEFRCDNGQCISSEYRCRVSVDSLKHGCLDESHIKDCGGVQCDGVQWLKCRNGPCYHVSLQCNGLPDCYKASRTWTDEEGCPFQCASAAKCVCMDVTMECRDTGLTALPEYVEPSITKYRLSGNRLNHTLSVRSFEGLHRLTLLDLSANDIMELPNGRPFATLWQLRVLVLRKNGISRLRKELFYGLANVRVLDLAENYIEIVEERAFTGLSSLPQLDLSRQLISHLPAASFLGLRSLLSLNLSGNPLQYFDVDTFLGLPQLVTLDLSSSVHWNAVRFTGEAFRHLPALTHLYTSDARLCCSIGGKVPHCYPKLDHFSSCSDLMSNRILRTSIWLMGTIAVVANAVVIVWRLPGVRRSRIHAFLIINLAVGDIIMGVYLLIIAGADLHYRGTYIFYYDVWKSSGWCKAAGVFSTVSSELSIFTLLLITLDRLLTILLPFHIDLRLSYASARIAVLLLWISVWTIALIPLLPLPYFQNFYGRSGVCLALHITPDRSPGWEYAVFIFLGLNMLACVLIILSYAGMYGVALRTHRAVEPSPQKSRQEARLARRMVLIVLTSLACYLPLSIMSLLALAGVSMPEEVSPRPSLQIKCKN</sequence>
<dbReference type="Proteomes" id="UP000186922">
    <property type="component" value="Unassembled WGS sequence"/>
</dbReference>
<evidence type="ECO:0000256" key="10">
    <source>
        <dbReference type="ARBA" id="ARBA00023170"/>
    </source>
</evidence>
<evidence type="ECO:0000256" key="9">
    <source>
        <dbReference type="ARBA" id="ARBA00023157"/>
    </source>
</evidence>
<dbReference type="OrthoDB" id="6022531at2759"/>
<dbReference type="InterPro" id="IPR001611">
    <property type="entry name" value="Leu-rich_rpt"/>
</dbReference>
<dbReference type="InterPro" id="IPR017452">
    <property type="entry name" value="GPCR_Rhodpsn_7TM"/>
</dbReference>
<feature type="domain" description="G-protein coupled receptors family 1 profile" evidence="15">
    <location>
        <begin position="577"/>
        <end position="828"/>
    </location>
</feature>
<evidence type="ECO:0000256" key="14">
    <source>
        <dbReference type="SAM" id="Phobius"/>
    </source>
</evidence>
<dbReference type="PROSITE" id="PS50262">
    <property type="entry name" value="G_PROTEIN_RECEP_F1_2"/>
    <property type="match status" value="1"/>
</dbReference>
<evidence type="ECO:0000313" key="16">
    <source>
        <dbReference type="EMBL" id="GAV01354.1"/>
    </source>
</evidence>
<feature type="disulfide bond" evidence="13">
    <location>
        <begin position="9"/>
        <end position="21"/>
    </location>
</feature>